<evidence type="ECO:0000313" key="2">
    <source>
        <dbReference type="Proteomes" id="UP000295788"/>
    </source>
</evidence>
<gene>
    <name evidence="1" type="ORF">EDD72_10353</name>
</gene>
<dbReference type="NCBIfam" id="TIGR02856">
    <property type="entry name" value="spore_yqfC"/>
    <property type="match status" value="1"/>
</dbReference>
<comment type="caution">
    <text evidence="1">The sequence shown here is derived from an EMBL/GenBank/DDBJ whole genome shotgun (WGS) entry which is preliminary data.</text>
</comment>
<keyword evidence="2" id="KW-1185">Reference proteome</keyword>
<organism evidence="1 2">
    <name type="scientific">Tepidibacillus fermentans</name>
    <dbReference type="NCBI Taxonomy" id="1281767"/>
    <lineage>
        <taxon>Bacteria</taxon>
        <taxon>Bacillati</taxon>
        <taxon>Bacillota</taxon>
        <taxon>Bacilli</taxon>
        <taxon>Bacillales</taxon>
        <taxon>Bacillaceae</taxon>
        <taxon>Tepidibacillus</taxon>
    </lineage>
</organism>
<protein>
    <submittedName>
        <fullName evidence="1">Sporulation protein YqfC</fullName>
    </submittedName>
</protein>
<dbReference type="EMBL" id="SMAB01000003">
    <property type="protein sequence ID" value="TCS83730.1"/>
    <property type="molecule type" value="Genomic_DNA"/>
</dbReference>
<proteinExistence type="predicted"/>
<accession>A0A4R3KJ79</accession>
<sequence length="92" mass="10969">MKKLHRRLRQLTVKQLELPKDVIFDLPRITMIASYQMYIENHRGVVQFTDQYLHLRLSKGELKIYGNQLVIRAILPEDVFVEGLIRSIEYID</sequence>
<dbReference type="OrthoDB" id="2989236at2"/>
<dbReference type="Pfam" id="PF07873">
    <property type="entry name" value="YabP"/>
    <property type="match status" value="1"/>
</dbReference>
<dbReference type="AlphaFoldDB" id="A0A4R3KJ79"/>
<evidence type="ECO:0000313" key="1">
    <source>
        <dbReference type="EMBL" id="TCS83730.1"/>
    </source>
</evidence>
<dbReference type="InterPro" id="IPR022476">
    <property type="entry name" value="Spore_YabP/YqfC"/>
</dbReference>
<dbReference type="Proteomes" id="UP000295788">
    <property type="component" value="Unassembled WGS sequence"/>
</dbReference>
<dbReference type="RefSeq" id="WP_132767132.1">
    <property type="nucleotide sequence ID" value="NZ_SMAB01000003.1"/>
</dbReference>
<reference evidence="1 2" key="1">
    <citation type="submission" date="2019-03" db="EMBL/GenBank/DDBJ databases">
        <title>Genomic Encyclopedia of Type Strains, Phase IV (KMG-IV): sequencing the most valuable type-strain genomes for metagenomic binning, comparative biology and taxonomic classification.</title>
        <authorList>
            <person name="Goeker M."/>
        </authorList>
    </citation>
    <scope>NUCLEOTIDE SEQUENCE [LARGE SCALE GENOMIC DNA]</scope>
    <source>
        <strain evidence="1 2">DSM 23802</strain>
    </source>
</reference>
<dbReference type="InterPro" id="IPR022477">
    <property type="entry name" value="Spore_YqfC"/>
</dbReference>
<name>A0A4R3KJ79_9BACI</name>